<accession>A0A0R0AZH4</accession>
<dbReference type="PANTHER" id="PTHR22901:SF0">
    <property type="entry name" value="SIALATE O-ACETYLESTERASE"/>
    <property type="match status" value="1"/>
</dbReference>
<dbReference type="AlphaFoldDB" id="A0A0R0AZH4"/>
<feature type="domain" description="Sialate O-acetylesterase" evidence="3">
    <location>
        <begin position="105"/>
        <end position="207"/>
    </location>
</feature>
<evidence type="ECO:0000313" key="5">
    <source>
        <dbReference type="Proteomes" id="UP000051802"/>
    </source>
</evidence>
<evidence type="ECO:0000256" key="2">
    <source>
        <dbReference type="SAM" id="SignalP"/>
    </source>
</evidence>
<dbReference type="SUPFAM" id="SSF52266">
    <property type="entry name" value="SGNH hydrolase"/>
    <property type="match status" value="1"/>
</dbReference>
<feature type="signal peptide" evidence="2">
    <location>
        <begin position="1"/>
        <end position="22"/>
    </location>
</feature>
<dbReference type="Pfam" id="PF03629">
    <property type="entry name" value="SASA"/>
    <property type="match status" value="2"/>
</dbReference>
<dbReference type="Gene3D" id="3.40.50.1110">
    <property type="entry name" value="SGNH hydrolase"/>
    <property type="match status" value="2"/>
</dbReference>
<dbReference type="InterPro" id="IPR005181">
    <property type="entry name" value="SASA"/>
</dbReference>
<name>A0A0R0AZH4_9GAMM</name>
<dbReference type="GO" id="GO:0005975">
    <property type="term" value="P:carbohydrate metabolic process"/>
    <property type="evidence" value="ECO:0007669"/>
    <property type="project" value="TreeGrafter"/>
</dbReference>
<feature type="domain" description="Sialate O-acetylesterase" evidence="3">
    <location>
        <begin position="406"/>
        <end position="528"/>
    </location>
</feature>
<dbReference type="Gene3D" id="2.60.40.10">
    <property type="entry name" value="Immunoglobulins"/>
    <property type="match status" value="1"/>
</dbReference>
<dbReference type="Proteomes" id="UP000051802">
    <property type="component" value="Unassembled WGS sequence"/>
</dbReference>
<dbReference type="InterPro" id="IPR039329">
    <property type="entry name" value="SIAE"/>
</dbReference>
<dbReference type="STRING" id="676599.ARC20_05115"/>
<dbReference type="GO" id="GO:0004553">
    <property type="term" value="F:hydrolase activity, hydrolyzing O-glycosyl compounds"/>
    <property type="evidence" value="ECO:0007669"/>
    <property type="project" value="UniProtKB-ARBA"/>
</dbReference>
<dbReference type="EMBL" id="LLXU01000053">
    <property type="protein sequence ID" value="KRG46692.1"/>
    <property type="molecule type" value="Genomic_DNA"/>
</dbReference>
<dbReference type="OrthoDB" id="9795554at2"/>
<dbReference type="GO" id="GO:0001681">
    <property type="term" value="F:sialate O-acetylesterase activity"/>
    <property type="evidence" value="ECO:0007669"/>
    <property type="project" value="InterPro"/>
</dbReference>
<proteinExistence type="predicted"/>
<dbReference type="InterPro" id="IPR008979">
    <property type="entry name" value="Galactose-bd-like_sf"/>
</dbReference>
<dbReference type="PANTHER" id="PTHR22901">
    <property type="entry name" value="SIALATE O-ACETYLESTERASE"/>
    <property type="match status" value="1"/>
</dbReference>
<protein>
    <submittedName>
        <fullName evidence="4">9-O-acetylesterase</fullName>
    </submittedName>
</protein>
<dbReference type="SUPFAM" id="SSF49785">
    <property type="entry name" value="Galactose-binding domain-like"/>
    <property type="match status" value="1"/>
</dbReference>
<keyword evidence="5" id="KW-1185">Reference proteome</keyword>
<dbReference type="RefSeq" id="WP_057644522.1">
    <property type="nucleotide sequence ID" value="NZ_LLXU01000053.1"/>
</dbReference>
<dbReference type="InterPro" id="IPR036514">
    <property type="entry name" value="SGNH_hydro_sf"/>
</dbReference>
<sequence length="640" mass="68573">MTFPLRRLVLVLAAGVALPAAAAPRLPLLFGEGAVLQREQPIPVWGWATPGATLTVSLDGQQARAKADAKGQWQATLPAHAAGGPYVLQVQGDGATLKVADILVGDVWLASGQSNMEFPLEKSDGGAAAVASAHDAKIRHFKVPKSWSAQPEDELAGGRWQLATPANAPQFSAVGYYFAQDLRESTGVPIGIIDSTWGGSAIEAWMDAASQGIDAAGLARQGDEMRRRDEAALAGAREKLARYSLPAGQSSEGWRAPAYDDKDWDSIPVPANWESVGYAGMDGVAWYRSSFTLTAAEAKRGVTLGVARIDDTDTTFVNGQPVGHTENSYDTLRAYAVPASALHAGRNVIAVKVLDTGGGGGIHGEADELYVQPQGGTRRPIDGAWKFRPEHGTVSAIDDKNLQPTLLYNVMIHPLQRYPVRGVIWYQGETNAKLANHAAVHYAEQFPTMIRGWRADRHAPKLPFLWVQLANFDDHSDQGDTSPWALLRESQSKTLSLPATGQAVIIDIGNPNDIHPTNKRDVGHRLALAARHVAYGQTLVYSGPVFSGAQFADGAATLRFDLQGSALAVRGGGELQGFAVAGADRTFHPAQARIEGDRVVVRSEAVQQPVAVRYGWHGSPTANLVNREQLPASPFRSDSW</sequence>
<keyword evidence="1" id="KW-0378">Hydrolase</keyword>
<evidence type="ECO:0000256" key="1">
    <source>
        <dbReference type="ARBA" id="ARBA00022801"/>
    </source>
</evidence>
<comment type="caution">
    <text evidence="4">The sequence shown here is derived from an EMBL/GenBank/DDBJ whole genome shotgun (WGS) entry which is preliminary data.</text>
</comment>
<organism evidence="4 5">
    <name type="scientific">Stenotrophomonas panacihumi</name>
    <dbReference type="NCBI Taxonomy" id="676599"/>
    <lineage>
        <taxon>Bacteria</taxon>
        <taxon>Pseudomonadati</taxon>
        <taxon>Pseudomonadota</taxon>
        <taxon>Gammaproteobacteria</taxon>
        <taxon>Lysobacterales</taxon>
        <taxon>Lysobacteraceae</taxon>
        <taxon>Stenotrophomonas</taxon>
    </lineage>
</organism>
<reference evidence="4 5" key="1">
    <citation type="submission" date="2015-10" db="EMBL/GenBank/DDBJ databases">
        <title>Genome sequencing and analysis of members of genus Stenotrophomonas.</title>
        <authorList>
            <person name="Patil P.P."/>
            <person name="Midha S."/>
            <person name="Patil P.B."/>
        </authorList>
    </citation>
    <scope>NUCLEOTIDE SEQUENCE [LARGE SCALE GENOMIC DNA]</scope>
    <source>
        <strain evidence="4 5">JCM 16536</strain>
    </source>
</reference>
<gene>
    <name evidence="4" type="ORF">ARC20_05115</name>
</gene>
<evidence type="ECO:0000259" key="3">
    <source>
        <dbReference type="Pfam" id="PF03629"/>
    </source>
</evidence>
<feature type="chain" id="PRO_5006391566" evidence="2">
    <location>
        <begin position="23"/>
        <end position="640"/>
    </location>
</feature>
<evidence type="ECO:0000313" key="4">
    <source>
        <dbReference type="EMBL" id="KRG46692.1"/>
    </source>
</evidence>
<keyword evidence="2" id="KW-0732">Signal</keyword>
<dbReference type="InterPro" id="IPR013783">
    <property type="entry name" value="Ig-like_fold"/>
</dbReference>